<dbReference type="Proteomes" id="UP000004208">
    <property type="component" value="Unassembled WGS sequence"/>
</dbReference>
<feature type="transmembrane region" description="Helical" evidence="2">
    <location>
        <begin position="66"/>
        <end position="87"/>
    </location>
</feature>
<reference evidence="3" key="1">
    <citation type="submission" date="2010-06" db="EMBL/GenBank/DDBJ databases">
        <authorList>
            <person name="Muzny D."/>
            <person name="Qin X."/>
            <person name="Buhay C."/>
            <person name="Dugan-Rocha S."/>
            <person name="Ding Y."/>
            <person name="Chen G."/>
            <person name="Hawes A."/>
            <person name="Holder M."/>
            <person name="Jhangiani S."/>
            <person name="Johnson A."/>
            <person name="Khan Z."/>
            <person name="Li Z."/>
            <person name="Liu W."/>
            <person name="Liu X."/>
            <person name="Perez L."/>
            <person name="Shen H."/>
            <person name="Wang Q."/>
            <person name="Watt J."/>
            <person name="Xi L."/>
            <person name="Xin Y."/>
            <person name="Zhou J."/>
            <person name="Deng J."/>
            <person name="Jiang H."/>
            <person name="Liu Y."/>
            <person name="Qu J."/>
            <person name="Song X.-Z."/>
            <person name="Zhang L."/>
            <person name="Villasana D."/>
            <person name="Johnson A."/>
            <person name="Liu J."/>
            <person name="Liyanage D."/>
            <person name="Lorensuhewa L."/>
            <person name="Robinson T."/>
            <person name="Song A."/>
            <person name="Song B.-B."/>
            <person name="Dinh H."/>
            <person name="Thornton R."/>
            <person name="Coyle M."/>
            <person name="Francisco L."/>
            <person name="Jackson L."/>
            <person name="Javaid M."/>
            <person name="Korchina V."/>
            <person name="Kovar C."/>
            <person name="Mata R."/>
            <person name="Mathew T."/>
            <person name="Ngo R."/>
            <person name="Nguyen L."/>
            <person name="Nguyen N."/>
            <person name="Okwuonu G."/>
            <person name="Ongeri F."/>
            <person name="Pham C."/>
            <person name="Simmons D."/>
            <person name="Wilczek-Boney K."/>
            <person name="Hale W."/>
            <person name="Jakkamsetti A."/>
            <person name="Pham P."/>
            <person name="Ruth R."/>
            <person name="San Lucas F."/>
            <person name="Warren J."/>
            <person name="Zhang J."/>
            <person name="Zhao Z."/>
            <person name="Zhou C."/>
            <person name="Zhu D."/>
            <person name="Lee S."/>
            <person name="Bess C."/>
            <person name="Blankenburg K."/>
            <person name="Forbes L."/>
            <person name="Fu Q."/>
            <person name="Gubbala S."/>
            <person name="Hirani K."/>
            <person name="Jayaseelan J.C."/>
            <person name="Lara F."/>
            <person name="Munidasa M."/>
            <person name="Palculict T."/>
            <person name="Patil S."/>
            <person name="Pu L.-L."/>
            <person name="Saada N."/>
            <person name="Tang L."/>
            <person name="Weissenberger G."/>
            <person name="Zhu Y."/>
            <person name="Hemphill L."/>
            <person name="Shang Y."/>
            <person name="Youmans B."/>
            <person name="Ayvaz T."/>
            <person name="Ross M."/>
            <person name="Santibanez J."/>
            <person name="Aqrawi P."/>
            <person name="Gross S."/>
            <person name="Joshi V."/>
            <person name="Fowler G."/>
            <person name="Nazareth L."/>
            <person name="Reid J."/>
            <person name="Worley K."/>
            <person name="Petrosino J."/>
            <person name="Highlander S."/>
            <person name="Gibbs R."/>
        </authorList>
    </citation>
    <scope>NUCLEOTIDE SEQUENCE [LARGE SCALE GENOMIC DNA]</scope>
    <source>
        <strain evidence="3">ATCC 33030</strain>
    </source>
</reference>
<name>D7WEV7_9CORY</name>
<keyword evidence="2" id="KW-1133">Transmembrane helix</keyword>
<evidence type="ECO:0000313" key="3">
    <source>
        <dbReference type="EMBL" id="EFK53638.1"/>
    </source>
</evidence>
<dbReference type="RefSeq" id="WP_005289624.1">
    <property type="nucleotide sequence ID" value="NZ_CM000961.1"/>
</dbReference>
<dbReference type="HOGENOM" id="CLU_2463811_0_0_11"/>
<protein>
    <submittedName>
        <fullName evidence="3">Uncharacterized protein</fullName>
    </submittedName>
</protein>
<dbReference type="STRING" id="585529.HMPREF0291_11295"/>
<gene>
    <name evidence="3" type="ORF">HMPREF0291_11295</name>
</gene>
<keyword evidence="4" id="KW-1185">Reference proteome</keyword>
<evidence type="ECO:0000313" key="4">
    <source>
        <dbReference type="Proteomes" id="UP000004208"/>
    </source>
</evidence>
<dbReference type="EMBL" id="ACLJ02000003">
    <property type="protein sequence ID" value="EFK53638.1"/>
    <property type="molecule type" value="Genomic_DNA"/>
</dbReference>
<evidence type="ECO:0000256" key="1">
    <source>
        <dbReference type="SAM" id="MobiDB-lite"/>
    </source>
</evidence>
<organism evidence="3 4">
    <name type="scientific">Corynebacterium genitalium ATCC 33030</name>
    <dbReference type="NCBI Taxonomy" id="585529"/>
    <lineage>
        <taxon>Bacteria</taxon>
        <taxon>Bacillati</taxon>
        <taxon>Actinomycetota</taxon>
        <taxon>Actinomycetes</taxon>
        <taxon>Mycobacteriales</taxon>
        <taxon>Corynebacteriaceae</taxon>
        <taxon>Corynebacterium</taxon>
    </lineage>
</organism>
<comment type="caution">
    <text evidence="3">The sequence shown here is derived from an EMBL/GenBank/DDBJ whole genome shotgun (WGS) entry which is preliminary data.</text>
</comment>
<evidence type="ECO:0000256" key="2">
    <source>
        <dbReference type="SAM" id="Phobius"/>
    </source>
</evidence>
<sequence length="88" mass="9679">MADLNTYPEPSATFSGDAFLPDPPPNRPQPNYRPSAPAANKPKKDDPYGENYEFWKQGLSPVKVSYTTQLVLAVIVVTIVVTLVLIFA</sequence>
<keyword evidence="2" id="KW-0812">Transmembrane</keyword>
<feature type="region of interest" description="Disordered" evidence="1">
    <location>
        <begin position="1"/>
        <end position="47"/>
    </location>
</feature>
<dbReference type="AlphaFoldDB" id="D7WEV7"/>
<accession>D7WEV7</accession>
<keyword evidence="2" id="KW-0472">Membrane</keyword>
<proteinExistence type="predicted"/>